<keyword evidence="2" id="KW-0479">Metal-binding</keyword>
<dbReference type="InterPro" id="IPR002387">
    <property type="entry name" value="Plastocyanin"/>
</dbReference>
<accession>A0ABN6DXK9</accession>
<proteinExistence type="predicted"/>
<evidence type="ECO:0000313" key="6">
    <source>
        <dbReference type="EMBL" id="BCR04877.1"/>
    </source>
</evidence>
<keyword evidence="7" id="KW-1185">Reference proteome</keyword>
<evidence type="ECO:0000259" key="5">
    <source>
        <dbReference type="Pfam" id="PF00127"/>
    </source>
</evidence>
<organism evidence="6 7">
    <name type="scientific">Desulfuromonas versatilis</name>
    <dbReference type="NCBI Taxonomy" id="2802975"/>
    <lineage>
        <taxon>Bacteria</taxon>
        <taxon>Pseudomonadati</taxon>
        <taxon>Thermodesulfobacteriota</taxon>
        <taxon>Desulfuromonadia</taxon>
        <taxon>Desulfuromonadales</taxon>
        <taxon>Desulfuromonadaceae</taxon>
        <taxon>Desulfuromonas</taxon>
    </lineage>
</organism>
<dbReference type="PROSITE" id="PS00196">
    <property type="entry name" value="COPPER_BLUE"/>
    <property type="match status" value="1"/>
</dbReference>
<gene>
    <name evidence="6" type="ORF">DESUT3_19460</name>
</gene>
<evidence type="ECO:0000256" key="4">
    <source>
        <dbReference type="ARBA" id="ARBA00023008"/>
    </source>
</evidence>
<dbReference type="SUPFAM" id="SSF49503">
    <property type="entry name" value="Cupredoxins"/>
    <property type="match status" value="1"/>
</dbReference>
<dbReference type="InterPro" id="IPR052721">
    <property type="entry name" value="ET_Amicyanin"/>
</dbReference>
<dbReference type="PANTHER" id="PTHR36507:SF1">
    <property type="entry name" value="BLL1555 PROTEIN"/>
    <property type="match status" value="1"/>
</dbReference>
<evidence type="ECO:0000256" key="2">
    <source>
        <dbReference type="ARBA" id="ARBA00022723"/>
    </source>
</evidence>
<evidence type="ECO:0000256" key="1">
    <source>
        <dbReference type="ARBA" id="ARBA00022448"/>
    </source>
</evidence>
<reference evidence="6 7" key="2">
    <citation type="journal article" date="2021" name="Int. J. Syst. Evol. Microbiol.">
        <title>Isolation and Polyphasic Characterization of Desulfuromonas versatilis sp. Nov., an Electrogenic Bacteria Capable of Versatile Metabolism Isolated from a Graphene Oxide-Reducing Enrichment Culture.</title>
        <authorList>
            <person name="Xie L."/>
            <person name="Yoshida N."/>
            <person name="Ishii S."/>
            <person name="Meng L."/>
        </authorList>
    </citation>
    <scope>NUCLEOTIDE SEQUENCE [LARGE SCALE GENOMIC DNA]</scope>
    <source>
        <strain evidence="6 7">NIT-T3</strain>
    </source>
</reference>
<reference evidence="6 7" key="1">
    <citation type="journal article" date="2016" name="C (Basel)">
        <title>Selective Growth of and Electricity Production by Marine Exoelectrogenic Bacteria in Self-Aggregated Hydrogel of Microbially Reduced Graphene Oxide.</title>
        <authorList>
            <person name="Yoshida N."/>
            <person name="Goto Y."/>
            <person name="Miyata Y."/>
        </authorList>
    </citation>
    <scope>NUCLEOTIDE SEQUENCE [LARGE SCALE GENOMIC DNA]</scope>
    <source>
        <strain evidence="6 7">NIT-T3</strain>
    </source>
</reference>
<dbReference type="InterPro" id="IPR008972">
    <property type="entry name" value="Cupredoxin"/>
</dbReference>
<keyword evidence="4" id="KW-0186">Copper</keyword>
<sequence>MLEIHMRSDPGGAHVVFDPIGLLVSPGQRVRWVNDGHNVHTTTAYHPDNLRHPLRIPAAAEPWDSGYLINPGDSFEVRFTVEGVYDYYCTPHEAAGMVGRIVVLGSGKNDSALLEPYPEDAGNPAWKKVPQAALANFPTVESILKGGN</sequence>
<dbReference type="CDD" id="cd04220">
    <property type="entry name" value="Halocyanin"/>
    <property type="match status" value="1"/>
</dbReference>
<dbReference type="PRINTS" id="PR00157">
    <property type="entry name" value="PLASTOCYANIN"/>
</dbReference>
<dbReference type="PANTHER" id="PTHR36507">
    <property type="entry name" value="BLL1555 PROTEIN"/>
    <property type="match status" value="1"/>
</dbReference>
<name>A0ABN6DXK9_9BACT</name>
<dbReference type="Gene3D" id="2.60.40.420">
    <property type="entry name" value="Cupredoxins - blue copper proteins"/>
    <property type="match status" value="1"/>
</dbReference>
<protein>
    <recommendedName>
        <fullName evidence="5">Blue (type 1) copper domain-containing protein</fullName>
    </recommendedName>
</protein>
<keyword evidence="3" id="KW-0249">Electron transport</keyword>
<dbReference type="InterPro" id="IPR000923">
    <property type="entry name" value="BlueCu_1"/>
</dbReference>
<dbReference type="EMBL" id="AP024355">
    <property type="protein sequence ID" value="BCR04877.1"/>
    <property type="molecule type" value="Genomic_DNA"/>
</dbReference>
<dbReference type="Proteomes" id="UP001319827">
    <property type="component" value="Chromosome"/>
</dbReference>
<dbReference type="Pfam" id="PF00127">
    <property type="entry name" value="Copper-bind"/>
    <property type="match status" value="1"/>
</dbReference>
<dbReference type="InterPro" id="IPR028871">
    <property type="entry name" value="BlueCu_1_BS"/>
</dbReference>
<keyword evidence="1" id="KW-0813">Transport</keyword>
<evidence type="ECO:0000313" key="7">
    <source>
        <dbReference type="Proteomes" id="UP001319827"/>
    </source>
</evidence>
<evidence type="ECO:0000256" key="3">
    <source>
        <dbReference type="ARBA" id="ARBA00022982"/>
    </source>
</evidence>
<feature type="domain" description="Blue (type 1) copper" evidence="5">
    <location>
        <begin position="12"/>
        <end position="103"/>
    </location>
</feature>